<dbReference type="SUPFAM" id="SSF58038">
    <property type="entry name" value="SNARE fusion complex"/>
    <property type="match status" value="1"/>
</dbReference>
<gene>
    <name evidence="1" type="ORF">OSIN01602_LOCUS16112</name>
</gene>
<dbReference type="AlphaFoldDB" id="A0A7S1ZY98"/>
<sequence length="190" mass="22002">MDVKFWDGALVGSIGEIRELLDVESRSKQPKTHEPVLLLEKLQYAEHACENYRKEVRLLQGPSKSREVERLKAHRRALEDLAVKVRKLTSTDTQSHVFSNKENQKKISPAHGEDIRRHASYLQDQTKQSIRRTMQMAQECKSIGTKSLGELREQREILERCEREAFRSKKGILKANGLLRRFKRAKALGI</sequence>
<accession>A0A7S1ZY98</accession>
<evidence type="ECO:0000313" key="1">
    <source>
        <dbReference type="EMBL" id="CAD9351682.1"/>
    </source>
</evidence>
<reference evidence="1" key="1">
    <citation type="submission" date="2021-01" db="EMBL/GenBank/DDBJ databases">
        <authorList>
            <person name="Corre E."/>
            <person name="Pelletier E."/>
            <person name="Niang G."/>
            <person name="Scheremetjew M."/>
            <person name="Finn R."/>
            <person name="Kale V."/>
            <person name="Holt S."/>
            <person name="Cochrane G."/>
            <person name="Meng A."/>
            <person name="Brown T."/>
            <person name="Cohen L."/>
        </authorList>
    </citation>
    <scope>NUCLEOTIDE SEQUENCE</scope>
    <source>
        <strain evidence="1">Grunow 1884</strain>
    </source>
</reference>
<organism evidence="1">
    <name type="scientific">Trieres chinensis</name>
    <name type="common">Marine centric diatom</name>
    <name type="synonym">Odontella sinensis</name>
    <dbReference type="NCBI Taxonomy" id="1514140"/>
    <lineage>
        <taxon>Eukaryota</taxon>
        <taxon>Sar</taxon>
        <taxon>Stramenopiles</taxon>
        <taxon>Ochrophyta</taxon>
        <taxon>Bacillariophyta</taxon>
        <taxon>Mediophyceae</taxon>
        <taxon>Biddulphiophycidae</taxon>
        <taxon>Eupodiscales</taxon>
        <taxon>Parodontellaceae</taxon>
        <taxon>Trieres</taxon>
    </lineage>
</organism>
<evidence type="ECO:0008006" key="2">
    <source>
        <dbReference type="Google" id="ProtNLM"/>
    </source>
</evidence>
<name>A0A7S1ZY98_TRICV</name>
<protein>
    <recommendedName>
        <fullName evidence="2">Vesicle transport v-SNARE N-terminal domain-containing protein</fullName>
    </recommendedName>
</protein>
<proteinExistence type="predicted"/>
<dbReference type="EMBL" id="HBGO01027971">
    <property type="protein sequence ID" value="CAD9351682.1"/>
    <property type="molecule type" value="Transcribed_RNA"/>
</dbReference>
<dbReference type="Gene3D" id="1.20.5.110">
    <property type="match status" value="1"/>
</dbReference>